<dbReference type="Pfam" id="PF04081">
    <property type="entry name" value="DNA_pol_delta_4"/>
    <property type="match status" value="1"/>
</dbReference>
<evidence type="ECO:0008006" key="4">
    <source>
        <dbReference type="Google" id="ProtNLM"/>
    </source>
</evidence>
<dbReference type="PANTHER" id="PTHR14303:SF0">
    <property type="entry name" value="DNA POLYMERASE DELTA SUBUNIT 4"/>
    <property type="match status" value="1"/>
</dbReference>
<feature type="region of interest" description="Disordered" evidence="1">
    <location>
        <begin position="1"/>
        <end position="46"/>
    </location>
</feature>
<gene>
    <name evidence="2" type="ORF">NE237_021914</name>
</gene>
<protein>
    <recommendedName>
        <fullName evidence="4">DNA polymerase delta subunit 4</fullName>
    </recommendedName>
</protein>
<comment type="caution">
    <text evidence="2">The sequence shown here is derived from an EMBL/GenBank/DDBJ whole genome shotgun (WGS) entry which is preliminary data.</text>
</comment>
<evidence type="ECO:0000313" key="2">
    <source>
        <dbReference type="EMBL" id="KAJ4962004.1"/>
    </source>
</evidence>
<sequence length="125" mass="13688">MASGGIKGYYRQRKSSVSKFASKSKSKPKSSTKISSKAAASLGSDRVQPSALISHGSLDLQGDYDESEELLRQFDMDMAYGPCIGMRRLDRWERANSLGMDPPKKVGDLLRGGKVGLECLWDGRV</sequence>
<evidence type="ECO:0000256" key="1">
    <source>
        <dbReference type="SAM" id="MobiDB-lite"/>
    </source>
</evidence>
<dbReference type="PANTHER" id="PTHR14303">
    <property type="entry name" value="DNA POLYMERASE DELTA SUBUNIT 4"/>
    <property type="match status" value="1"/>
</dbReference>
<dbReference type="Proteomes" id="UP001141806">
    <property type="component" value="Unassembled WGS sequence"/>
</dbReference>
<name>A0A9Q0HE66_9MAGN</name>
<feature type="compositionally biased region" description="Basic residues" evidence="1">
    <location>
        <begin position="10"/>
        <end position="30"/>
    </location>
</feature>
<dbReference type="GO" id="GO:0003887">
    <property type="term" value="F:DNA-directed DNA polymerase activity"/>
    <property type="evidence" value="ECO:0007669"/>
    <property type="project" value="TreeGrafter"/>
</dbReference>
<dbReference type="GO" id="GO:0043625">
    <property type="term" value="C:delta DNA polymerase complex"/>
    <property type="evidence" value="ECO:0007669"/>
    <property type="project" value="TreeGrafter"/>
</dbReference>
<dbReference type="GO" id="GO:0000731">
    <property type="term" value="P:DNA synthesis involved in DNA repair"/>
    <property type="evidence" value="ECO:0007669"/>
    <property type="project" value="InterPro"/>
</dbReference>
<dbReference type="OrthoDB" id="337486at2759"/>
<dbReference type="InterPro" id="IPR007218">
    <property type="entry name" value="DNA_pol_delta_4"/>
</dbReference>
<accession>A0A9Q0HE66</accession>
<organism evidence="2 3">
    <name type="scientific">Protea cynaroides</name>
    <dbReference type="NCBI Taxonomy" id="273540"/>
    <lineage>
        <taxon>Eukaryota</taxon>
        <taxon>Viridiplantae</taxon>
        <taxon>Streptophyta</taxon>
        <taxon>Embryophyta</taxon>
        <taxon>Tracheophyta</taxon>
        <taxon>Spermatophyta</taxon>
        <taxon>Magnoliopsida</taxon>
        <taxon>Proteales</taxon>
        <taxon>Proteaceae</taxon>
        <taxon>Protea</taxon>
    </lineage>
</organism>
<reference evidence="2" key="1">
    <citation type="journal article" date="2023" name="Plant J.">
        <title>The genome of the king protea, Protea cynaroides.</title>
        <authorList>
            <person name="Chang J."/>
            <person name="Duong T.A."/>
            <person name="Schoeman C."/>
            <person name="Ma X."/>
            <person name="Roodt D."/>
            <person name="Barker N."/>
            <person name="Li Z."/>
            <person name="Van de Peer Y."/>
            <person name="Mizrachi E."/>
        </authorList>
    </citation>
    <scope>NUCLEOTIDE SEQUENCE</scope>
    <source>
        <tissue evidence="2">Young leaves</tissue>
    </source>
</reference>
<dbReference type="AlphaFoldDB" id="A0A9Q0HE66"/>
<dbReference type="GO" id="GO:0006261">
    <property type="term" value="P:DNA-templated DNA replication"/>
    <property type="evidence" value="ECO:0007669"/>
    <property type="project" value="TreeGrafter"/>
</dbReference>
<dbReference type="EMBL" id="JAMYWD010000009">
    <property type="protein sequence ID" value="KAJ4962004.1"/>
    <property type="molecule type" value="Genomic_DNA"/>
</dbReference>
<proteinExistence type="predicted"/>
<feature type="compositionally biased region" description="Low complexity" evidence="1">
    <location>
        <begin position="31"/>
        <end position="41"/>
    </location>
</feature>
<evidence type="ECO:0000313" key="3">
    <source>
        <dbReference type="Proteomes" id="UP001141806"/>
    </source>
</evidence>
<keyword evidence="3" id="KW-1185">Reference proteome</keyword>